<protein>
    <submittedName>
        <fullName evidence="1">Uncharacterized protein</fullName>
    </submittedName>
</protein>
<reference evidence="1" key="1">
    <citation type="submission" date="2019-02" db="EMBL/GenBank/DDBJ databases">
        <authorList>
            <person name="Gruber-Vodicka R. H."/>
            <person name="Seah K. B. B."/>
        </authorList>
    </citation>
    <scope>NUCLEOTIDE SEQUENCE</scope>
    <source>
        <strain evidence="1">BECK_BZ125</strain>
    </source>
</reference>
<proteinExistence type="predicted"/>
<name>A0A450Z215_9GAMM</name>
<evidence type="ECO:0000313" key="1">
    <source>
        <dbReference type="EMBL" id="VFK47855.1"/>
    </source>
</evidence>
<dbReference type="EMBL" id="CAADFT010000096">
    <property type="protein sequence ID" value="VFK47855.1"/>
    <property type="molecule type" value="Genomic_DNA"/>
</dbReference>
<gene>
    <name evidence="1" type="ORF">BECKTC1821E_GA0114239_10962</name>
</gene>
<organism evidence="1">
    <name type="scientific">Candidatus Kentrum sp. TC</name>
    <dbReference type="NCBI Taxonomy" id="2126339"/>
    <lineage>
        <taxon>Bacteria</taxon>
        <taxon>Pseudomonadati</taxon>
        <taxon>Pseudomonadota</taxon>
        <taxon>Gammaproteobacteria</taxon>
        <taxon>Candidatus Kentrum</taxon>
    </lineage>
</organism>
<dbReference type="AlphaFoldDB" id="A0A450Z215"/>
<sequence>MANRGRTEVSIMLSTRAATMIKQTIGELLEDNVVLDIEGIDRMYLNLYQPMLRTRGGVSTFFREEHRGAKVTSTASMSPMIKPFVRDIHGFAKQKGVDVAPFAQGQNKDEITQAYLGKFDLWPKDKQTNTGYFPNPCHYTRGYPLAACRL</sequence>
<accession>A0A450Z215</accession>